<gene>
    <name evidence="3" type="ORF">PS2015_2520</name>
</gene>
<keyword evidence="1" id="KW-0560">Oxidoreductase</keyword>
<dbReference type="OrthoDB" id="5345368at2"/>
<proteinExistence type="predicted"/>
<dbReference type="AlphaFoldDB" id="A0A0S2KGR8"/>
<evidence type="ECO:0000256" key="1">
    <source>
        <dbReference type="ARBA" id="ARBA00023002"/>
    </source>
</evidence>
<accession>A0A0S2KGR8</accession>
<dbReference type="GO" id="GO:0005829">
    <property type="term" value="C:cytosol"/>
    <property type="evidence" value="ECO:0007669"/>
    <property type="project" value="TreeGrafter"/>
</dbReference>
<dbReference type="PANTHER" id="PTHR35176">
    <property type="entry name" value="HEME OXYGENASE HI_0854-RELATED"/>
    <property type="match status" value="1"/>
</dbReference>
<reference evidence="3 4" key="1">
    <citation type="submission" date="2015-11" db="EMBL/GenBank/DDBJ databases">
        <authorList>
            <person name="Zhang Y."/>
            <person name="Guo Z."/>
        </authorList>
    </citation>
    <scope>NUCLEOTIDE SEQUENCE [LARGE SCALE GENOMIC DNA]</scope>
    <source>
        <strain evidence="3 4">KCTC 32221</strain>
    </source>
</reference>
<dbReference type="Pfam" id="PF01243">
    <property type="entry name" value="PNPOx_N"/>
    <property type="match status" value="1"/>
</dbReference>
<dbReference type="GO" id="GO:0016627">
    <property type="term" value="F:oxidoreductase activity, acting on the CH-CH group of donors"/>
    <property type="evidence" value="ECO:0007669"/>
    <property type="project" value="TreeGrafter"/>
</dbReference>
<dbReference type="STRING" id="1249552.PS2015_2520"/>
<dbReference type="KEGG" id="pspi:PS2015_2520"/>
<sequence>MKNKQMESRLSDEVMQMIEGRKSLQLATLDADGQPYASYAPYGIGEHCLYVLLSDIAIHALNLRNHPRASVLIIEDEDTAEELFARKRVNYSVRAQLLDYGSEDWHQAMAALVSRHGERPRNLGEHSDFKMFRLIPQRGRYVKGFGKAYDLEGETLAGESLMHLRDGHKQRARA</sequence>
<dbReference type="EMBL" id="CP013189">
    <property type="protein sequence ID" value="ALO47154.1"/>
    <property type="molecule type" value="Genomic_DNA"/>
</dbReference>
<dbReference type="Gene3D" id="2.30.110.10">
    <property type="entry name" value="Electron Transport, Fmn-binding Protein, Chain A"/>
    <property type="match status" value="1"/>
</dbReference>
<organism evidence="3 4">
    <name type="scientific">Pseudohongiella spirulinae</name>
    <dbReference type="NCBI Taxonomy" id="1249552"/>
    <lineage>
        <taxon>Bacteria</taxon>
        <taxon>Pseudomonadati</taxon>
        <taxon>Pseudomonadota</taxon>
        <taxon>Gammaproteobacteria</taxon>
        <taxon>Pseudomonadales</taxon>
        <taxon>Pseudohongiellaceae</taxon>
        <taxon>Pseudohongiella</taxon>
    </lineage>
</organism>
<dbReference type="SUPFAM" id="SSF50475">
    <property type="entry name" value="FMN-binding split barrel"/>
    <property type="match status" value="1"/>
</dbReference>
<dbReference type="PIRSF" id="PIRSF004633">
    <property type="entry name" value="UCP_PLP_oxd"/>
    <property type="match status" value="1"/>
</dbReference>
<dbReference type="InterPro" id="IPR052019">
    <property type="entry name" value="F420H2_bilvrd_red/Heme_oxyg"/>
</dbReference>
<feature type="domain" description="Pyridoxamine 5'-phosphate oxidase N-terminal" evidence="2">
    <location>
        <begin position="11"/>
        <end position="142"/>
    </location>
</feature>
<dbReference type="InterPro" id="IPR011576">
    <property type="entry name" value="Pyridox_Oxase_N"/>
</dbReference>
<dbReference type="InterPro" id="IPR014419">
    <property type="entry name" value="HutZ"/>
</dbReference>
<keyword evidence="4" id="KW-1185">Reference proteome</keyword>
<name>A0A0S2KGR8_9GAMM</name>
<dbReference type="Proteomes" id="UP000065641">
    <property type="component" value="Chromosome"/>
</dbReference>
<dbReference type="InterPro" id="IPR012349">
    <property type="entry name" value="Split_barrel_FMN-bd"/>
</dbReference>
<evidence type="ECO:0000313" key="3">
    <source>
        <dbReference type="EMBL" id="ALO47154.1"/>
    </source>
</evidence>
<evidence type="ECO:0000259" key="2">
    <source>
        <dbReference type="Pfam" id="PF01243"/>
    </source>
</evidence>
<protein>
    <submittedName>
        <fullName evidence="3">Pyridoxamine 5'-phosphate oxidase protein</fullName>
    </submittedName>
</protein>
<dbReference type="RefSeq" id="WP_058022573.1">
    <property type="nucleotide sequence ID" value="NZ_CP013189.1"/>
</dbReference>
<dbReference type="GO" id="GO:0070967">
    <property type="term" value="F:coenzyme F420 binding"/>
    <property type="evidence" value="ECO:0007669"/>
    <property type="project" value="TreeGrafter"/>
</dbReference>
<dbReference type="PANTHER" id="PTHR35176:SF6">
    <property type="entry name" value="HEME OXYGENASE HI_0854-RELATED"/>
    <property type="match status" value="1"/>
</dbReference>
<evidence type="ECO:0000313" key="4">
    <source>
        <dbReference type="Proteomes" id="UP000065641"/>
    </source>
</evidence>